<dbReference type="InterPro" id="IPR033116">
    <property type="entry name" value="TRYPSIN_SER"/>
</dbReference>
<gene>
    <name evidence="5" type="ORF">GE061_006873</name>
</gene>
<dbReference type="AlphaFoldDB" id="A0A6A4J4X5"/>
<keyword evidence="1" id="KW-0732">Signal</keyword>
<dbReference type="Pfam" id="PF00089">
    <property type="entry name" value="Trypsin"/>
    <property type="match status" value="1"/>
</dbReference>
<proteinExistence type="inferred from homology"/>
<evidence type="ECO:0000256" key="4">
    <source>
        <dbReference type="ARBA" id="ARBA00024195"/>
    </source>
</evidence>
<evidence type="ECO:0000313" key="6">
    <source>
        <dbReference type="Proteomes" id="UP000466442"/>
    </source>
</evidence>
<reference evidence="5" key="1">
    <citation type="journal article" date="2021" name="Mol. Ecol. Resour.">
        <title>Apolygus lucorum genome provides insights into omnivorousness and mesophyll feeding.</title>
        <authorList>
            <person name="Liu Y."/>
            <person name="Liu H."/>
            <person name="Wang H."/>
            <person name="Huang T."/>
            <person name="Liu B."/>
            <person name="Yang B."/>
            <person name="Yin L."/>
            <person name="Li B."/>
            <person name="Zhang Y."/>
            <person name="Zhang S."/>
            <person name="Jiang F."/>
            <person name="Zhang X."/>
            <person name="Ren Y."/>
            <person name="Wang B."/>
            <person name="Wang S."/>
            <person name="Lu Y."/>
            <person name="Wu K."/>
            <person name="Fan W."/>
            <person name="Wang G."/>
        </authorList>
    </citation>
    <scope>NUCLEOTIDE SEQUENCE</scope>
    <source>
        <strain evidence="5">12Hb</strain>
    </source>
</reference>
<evidence type="ECO:0000313" key="5">
    <source>
        <dbReference type="EMBL" id="KAF6198850.1"/>
    </source>
</evidence>
<dbReference type="GO" id="GO:0006508">
    <property type="term" value="P:proteolysis"/>
    <property type="evidence" value="ECO:0007669"/>
    <property type="project" value="InterPro"/>
</dbReference>
<keyword evidence="2" id="KW-1015">Disulfide bond</keyword>
<comment type="caution">
    <text evidence="5">The sequence shown here is derived from an EMBL/GenBank/DDBJ whole genome shotgun (WGS) entry which is preliminary data.</text>
</comment>
<dbReference type="OrthoDB" id="6339452at2759"/>
<dbReference type="FunFam" id="2.40.10.10:FF:000028">
    <property type="entry name" value="Serine protease easter"/>
    <property type="match status" value="1"/>
</dbReference>
<dbReference type="GO" id="GO:0004252">
    <property type="term" value="F:serine-type endopeptidase activity"/>
    <property type="evidence" value="ECO:0007669"/>
    <property type="project" value="InterPro"/>
</dbReference>
<protein>
    <submittedName>
        <fullName evidence="5">Uncharacterized protein</fullName>
    </submittedName>
</protein>
<sequence length="381" mass="42249">MGPFFECLLVVLLIHCAASYDGQYREEGDSCGDDGSWTCRKLKHCPAAKRELQTRANPLTKVCSVKRGVPIVCCPPTDASAVEDRAPPVPVKPKPSISQRMCLKYAKFVWTQRMRYGEVIDVDNCGNKEEPLIVGGKNASLKEFPHMAQIGYLFKGQQILYVCGGSLISERWVLSAAHCTEAPTFGKAQFVRLGELDTSSERDGANPIVLRIIERINHEDWNGVELYNDIALYKLEKDVRLTPHIRPICLQVNHNFTSPAGLASGWGHTKFEGVGSSMLQKVWLDVIDTSNCSKSYGIQLQIPEGIDGSKMLCTFGRGVKDTCQGDSGGPLQLPLSNPYCMYSQIGVTSFGIECASNYPGVFTRVSHYVPWIEKHVWPNEK</sequence>
<dbReference type="EMBL" id="WIXP02000015">
    <property type="protein sequence ID" value="KAF6198850.1"/>
    <property type="molecule type" value="Genomic_DNA"/>
</dbReference>
<dbReference type="InterPro" id="IPR001254">
    <property type="entry name" value="Trypsin_dom"/>
</dbReference>
<dbReference type="SUPFAM" id="SSF50494">
    <property type="entry name" value="Trypsin-like serine proteases"/>
    <property type="match status" value="1"/>
</dbReference>
<comment type="similarity">
    <text evidence="4">Belongs to the peptidase S1 family. CLIP subfamily.</text>
</comment>
<dbReference type="InterPro" id="IPR009003">
    <property type="entry name" value="Peptidase_S1_PA"/>
</dbReference>
<dbReference type="InterPro" id="IPR018114">
    <property type="entry name" value="TRYPSIN_HIS"/>
</dbReference>
<dbReference type="PRINTS" id="PR00722">
    <property type="entry name" value="CHYMOTRYPSIN"/>
</dbReference>
<dbReference type="SMART" id="SM00020">
    <property type="entry name" value="Tryp_SPc"/>
    <property type="match status" value="1"/>
</dbReference>
<organism evidence="5 6">
    <name type="scientific">Apolygus lucorum</name>
    <name type="common">Small green plant bug</name>
    <name type="synonym">Lygocoris lucorum</name>
    <dbReference type="NCBI Taxonomy" id="248454"/>
    <lineage>
        <taxon>Eukaryota</taxon>
        <taxon>Metazoa</taxon>
        <taxon>Ecdysozoa</taxon>
        <taxon>Arthropoda</taxon>
        <taxon>Hexapoda</taxon>
        <taxon>Insecta</taxon>
        <taxon>Pterygota</taxon>
        <taxon>Neoptera</taxon>
        <taxon>Paraneoptera</taxon>
        <taxon>Hemiptera</taxon>
        <taxon>Heteroptera</taxon>
        <taxon>Panheteroptera</taxon>
        <taxon>Cimicomorpha</taxon>
        <taxon>Miridae</taxon>
        <taxon>Mirini</taxon>
        <taxon>Apolygus</taxon>
    </lineage>
</organism>
<dbReference type="Proteomes" id="UP000466442">
    <property type="component" value="Unassembled WGS sequence"/>
</dbReference>
<evidence type="ECO:0000256" key="3">
    <source>
        <dbReference type="ARBA" id="ARBA00023180"/>
    </source>
</evidence>
<dbReference type="InterPro" id="IPR001314">
    <property type="entry name" value="Peptidase_S1A"/>
</dbReference>
<dbReference type="CDD" id="cd00190">
    <property type="entry name" value="Tryp_SPc"/>
    <property type="match status" value="1"/>
</dbReference>
<dbReference type="PROSITE" id="PS50240">
    <property type="entry name" value="TRYPSIN_DOM"/>
    <property type="match status" value="1"/>
</dbReference>
<keyword evidence="6" id="KW-1185">Reference proteome</keyword>
<evidence type="ECO:0000256" key="2">
    <source>
        <dbReference type="ARBA" id="ARBA00023157"/>
    </source>
</evidence>
<dbReference type="Gene3D" id="2.40.10.10">
    <property type="entry name" value="Trypsin-like serine proteases"/>
    <property type="match status" value="2"/>
</dbReference>
<accession>A0A6A4J4X5</accession>
<keyword evidence="3" id="KW-0325">Glycoprotein</keyword>
<dbReference type="PROSITE" id="PS00134">
    <property type="entry name" value="TRYPSIN_HIS"/>
    <property type="match status" value="1"/>
</dbReference>
<name>A0A6A4J4X5_APOLU</name>
<evidence type="ECO:0000256" key="1">
    <source>
        <dbReference type="ARBA" id="ARBA00022729"/>
    </source>
</evidence>
<dbReference type="InterPro" id="IPR043504">
    <property type="entry name" value="Peptidase_S1_PA_chymotrypsin"/>
</dbReference>
<dbReference type="PANTHER" id="PTHR24256">
    <property type="entry name" value="TRYPTASE-RELATED"/>
    <property type="match status" value="1"/>
</dbReference>
<dbReference type="PROSITE" id="PS00135">
    <property type="entry name" value="TRYPSIN_SER"/>
    <property type="match status" value="1"/>
</dbReference>
<dbReference type="InterPro" id="IPR051487">
    <property type="entry name" value="Ser/Thr_Proteases_Immune/Dev"/>
</dbReference>